<evidence type="ECO:0000256" key="1">
    <source>
        <dbReference type="SAM" id="MobiDB-lite"/>
    </source>
</evidence>
<dbReference type="EMBL" id="JBEDUW010000002">
    <property type="protein sequence ID" value="KAK9946935.1"/>
    <property type="molecule type" value="Genomic_DNA"/>
</dbReference>
<name>A0AAW1YFG6_RUBAR</name>
<dbReference type="Proteomes" id="UP001457282">
    <property type="component" value="Unassembled WGS sequence"/>
</dbReference>
<proteinExistence type="predicted"/>
<dbReference type="AlphaFoldDB" id="A0AAW1YFG6"/>
<dbReference type="PANTHER" id="PTHR35992">
    <property type="entry name" value="CYTOMATRIX PROTEIN-LIKE PROTEIN"/>
    <property type="match status" value="1"/>
</dbReference>
<evidence type="ECO:0000313" key="3">
    <source>
        <dbReference type="Proteomes" id="UP001457282"/>
    </source>
</evidence>
<organism evidence="2 3">
    <name type="scientific">Rubus argutus</name>
    <name type="common">Southern blackberry</name>
    <dbReference type="NCBI Taxonomy" id="59490"/>
    <lineage>
        <taxon>Eukaryota</taxon>
        <taxon>Viridiplantae</taxon>
        <taxon>Streptophyta</taxon>
        <taxon>Embryophyta</taxon>
        <taxon>Tracheophyta</taxon>
        <taxon>Spermatophyta</taxon>
        <taxon>Magnoliopsida</taxon>
        <taxon>eudicotyledons</taxon>
        <taxon>Gunneridae</taxon>
        <taxon>Pentapetalae</taxon>
        <taxon>rosids</taxon>
        <taxon>fabids</taxon>
        <taxon>Rosales</taxon>
        <taxon>Rosaceae</taxon>
        <taxon>Rosoideae</taxon>
        <taxon>Rosoideae incertae sedis</taxon>
        <taxon>Rubus</taxon>
    </lineage>
</organism>
<feature type="compositionally biased region" description="Low complexity" evidence="1">
    <location>
        <begin position="370"/>
        <end position="380"/>
    </location>
</feature>
<protein>
    <submittedName>
        <fullName evidence="2">Uncharacterized protein</fullName>
    </submittedName>
</protein>
<dbReference type="PANTHER" id="PTHR35992:SF1">
    <property type="entry name" value="CYTOMATRIX PROTEIN-LIKE PROTEIN"/>
    <property type="match status" value="1"/>
</dbReference>
<accession>A0AAW1YFG6</accession>
<sequence length="380" mass="43038">MGTETRSKASSESQNWEHIFNAMVQMLQEQQSKLETMAKERKMLADRFRTEHEKWAFSVRLLQDEIAQLEADLMIQEKFGSVEVAKLELLLGLKEREASLIKFQKEDLKSDLEDFKRWIELHAKESSDSKVGGENSKRKGRNDSKTKLGKTLTEEKQRSKGLDDDLRNLQQEYDKLASEKKTEVSALLAEKQFVWNQYNLLEKDYTGKLKSKQSEVEQANEKVQSLLASMEQLQSSNKEKDDKIALLTTEAAKKETDSSKLKEENSKLLKELELLRKSASASATSVLNHCSAGTRTYNLRGKNSALDRSNVTVKKESSAARLPDPLKDIKKGSSSSKRNGDDVITIEETPKLFSSKFKLPKLKNHRPVSDKSSTSSSRGG</sequence>
<gene>
    <name evidence="2" type="ORF">M0R45_012374</name>
</gene>
<reference evidence="2 3" key="1">
    <citation type="journal article" date="2023" name="G3 (Bethesda)">
        <title>A chromosome-length genome assembly and annotation of blackberry (Rubus argutus, cv. 'Hillquist').</title>
        <authorList>
            <person name="Bruna T."/>
            <person name="Aryal R."/>
            <person name="Dudchenko O."/>
            <person name="Sargent D.J."/>
            <person name="Mead D."/>
            <person name="Buti M."/>
            <person name="Cavallini A."/>
            <person name="Hytonen T."/>
            <person name="Andres J."/>
            <person name="Pham M."/>
            <person name="Weisz D."/>
            <person name="Mascagni F."/>
            <person name="Usai G."/>
            <person name="Natali L."/>
            <person name="Bassil N."/>
            <person name="Fernandez G.E."/>
            <person name="Lomsadze A."/>
            <person name="Armour M."/>
            <person name="Olukolu B."/>
            <person name="Poorten T."/>
            <person name="Britton C."/>
            <person name="Davik J."/>
            <person name="Ashrafi H."/>
            <person name="Aiden E.L."/>
            <person name="Borodovsky M."/>
            <person name="Worthington M."/>
        </authorList>
    </citation>
    <scope>NUCLEOTIDE SEQUENCE [LARGE SCALE GENOMIC DNA]</scope>
    <source>
        <strain evidence="2">PI 553951</strain>
    </source>
</reference>
<feature type="compositionally biased region" description="Basic and acidic residues" evidence="1">
    <location>
        <begin position="313"/>
        <end position="331"/>
    </location>
</feature>
<keyword evidence="3" id="KW-1185">Reference proteome</keyword>
<evidence type="ECO:0000313" key="2">
    <source>
        <dbReference type="EMBL" id="KAK9946935.1"/>
    </source>
</evidence>
<comment type="caution">
    <text evidence="2">The sequence shown here is derived from an EMBL/GenBank/DDBJ whole genome shotgun (WGS) entry which is preliminary data.</text>
</comment>
<feature type="compositionally biased region" description="Basic and acidic residues" evidence="1">
    <location>
        <begin position="135"/>
        <end position="161"/>
    </location>
</feature>
<feature type="region of interest" description="Disordered" evidence="1">
    <location>
        <begin position="309"/>
        <end position="380"/>
    </location>
</feature>
<feature type="region of interest" description="Disordered" evidence="1">
    <location>
        <begin position="128"/>
        <end position="161"/>
    </location>
</feature>